<evidence type="ECO:0000313" key="2">
    <source>
        <dbReference type="Proteomes" id="UP000774000"/>
    </source>
</evidence>
<protein>
    <submittedName>
        <fullName evidence="1">Uncharacterized protein</fullName>
    </submittedName>
</protein>
<dbReference type="SUPFAM" id="SSF56784">
    <property type="entry name" value="HAD-like"/>
    <property type="match status" value="1"/>
</dbReference>
<gene>
    <name evidence="1" type="ORF">JOC47_001921</name>
</gene>
<sequence length="273" mass="32942">MEQLHFIFDLDGTVFQVLDGINKEQDLKRFNKIFGNRFIERYSVFACDYRHLVFPGFYSLFRWILNRGDKLYFFSNGIKERNQEAVKKLMKKTFGKNYKAKLEEVEIYSREDHLDTYKSQVKNENVQGPFHGNRKKLLSDNIVDKEKIPYTVLIDNDRSYLHQGEEKNFLNVLHSAVGYYQQRFKKDLFYHFHKSYYICGLINSAIKLMKRENLTLADSLWQLQVKDTGEEFNRNFYYPLRRNPKYYLKGYKILKRLNPNLEFYCDIPETDKK</sequence>
<dbReference type="EMBL" id="JAFBDQ010000009">
    <property type="protein sequence ID" value="MBM7557067.1"/>
    <property type="molecule type" value="Genomic_DNA"/>
</dbReference>
<accession>A0A938XPT4</accession>
<keyword evidence="2" id="KW-1185">Reference proteome</keyword>
<dbReference type="AlphaFoldDB" id="A0A938XPT4"/>
<proteinExistence type="predicted"/>
<dbReference type="InterPro" id="IPR036412">
    <property type="entry name" value="HAD-like_sf"/>
</dbReference>
<reference evidence="1" key="1">
    <citation type="submission" date="2021-01" db="EMBL/GenBank/DDBJ databases">
        <title>Genomic Encyclopedia of Type Strains, Phase IV (KMG-IV): sequencing the most valuable type-strain genomes for metagenomic binning, comparative biology and taxonomic classification.</title>
        <authorList>
            <person name="Goeker M."/>
        </authorList>
    </citation>
    <scope>NUCLEOTIDE SEQUENCE</scope>
    <source>
        <strain evidence="1">DSM 23230</strain>
    </source>
</reference>
<comment type="caution">
    <text evidence="1">The sequence shown here is derived from an EMBL/GenBank/DDBJ whole genome shotgun (WGS) entry which is preliminary data.</text>
</comment>
<dbReference type="Proteomes" id="UP000774000">
    <property type="component" value="Unassembled WGS sequence"/>
</dbReference>
<evidence type="ECO:0000313" key="1">
    <source>
        <dbReference type="EMBL" id="MBM7557067.1"/>
    </source>
</evidence>
<name>A0A938XPT4_9FIRM</name>
<dbReference type="RefSeq" id="WP_204701835.1">
    <property type="nucleotide sequence ID" value="NZ_JAFBDQ010000009.1"/>
</dbReference>
<organism evidence="1 2">
    <name type="scientific">Halanaerobacter jeridensis</name>
    <dbReference type="NCBI Taxonomy" id="706427"/>
    <lineage>
        <taxon>Bacteria</taxon>
        <taxon>Bacillati</taxon>
        <taxon>Bacillota</taxon>
        <taxon>Clostridia</taxon>
        <taxon>Halanaerobiales</taxon>
        <taxon>Halobacteroidaceae</taxon>
        <taxon>Halanaerobacter</taxon>
    </lineage>
</organism>